<proteinExistence type="predicted"/>
<organism evidence="2 3">
    <name type="scientific">Phyllostomus discolor</name>
    <name type="common">pale spear-nosed bat</name>
    <dbReference type="NCBI Taxonomy" id="89673"/>
    <lineage>
        <taxon>Eukaryota</taxon>
        <taxon>Metazoa</taxon>
        <taxon>Chordata</taxon>
        <taxon>Craniata</taxon>
        <taxon>Vertebrata</taxon>
        <taxon>Euteleostomi</taxon>
        <taxon>Mammalia</taxon>
        <taxon>Eutheria</taxon>
        <taxon>Laurasiatheria</taxon>
        <taxon>Chiroptera</taxon>
        <taxon>Yangochiroptera</taxon>
        <taxon>Phyllostomidae</taxon>
        <taxon>Phyllostominae</taxon>
        <taxon>Phyllostomus</taxon>
    </lineage>
</organism>
<protein>
    <submittedName>
        <fullName evidence="2">Uncharacterized protein</fullName>
    </submittedName>
</protein>
<sequence>MGKFETQEGDFKAWKRGNRLPTWSAIKLNQEVGHEGDLYSEGACGEESGVGLAVRLFEKAIWEVDASARYMHYKKEKRKPSSQGCIIGGLSLPCFPELSPGASACLTGYTGRPSGIEDGFGVSALPFLKDPQRPLKSPPMSLSSVPPEN</sequence>
<dbReference type="EMBL" id="JABVXQ010000005">
    <property type="protein sequence ID" value="KAF6109842.1"/>
    <property type="molecule type" value="Genomic_DNA"/>
</dbReference>
<evidence type="ECO:0000313" key="3">
    <source>
        <dbReference type="Proteomes" id="UP000664940"/>
    </source>
</evidence>
<name>A0A834A7I2_9CHIR</name>
<gene>
    <name evidence="2" type="ORF">HJG60_011033</name>
</gene>
<feature type="region of interest" description="Disordered" evidence="1">
    <location>
        <begin position="130"/>
        <end position="149"/>
    </location>
</feature>
<feature type="compositionally biased region" description="Polar residues" evidence="1">
    <location>
        <begin position="140"/>
        <end position="149"/>
    </location>
</feature>
<comment type="caution">
    <text evidence="2">The sequence shown here is derived from an EMBL/GenBank/DDBJ whole genome shotgun (WGS) entry which is preliminary data.</text>
</comment>
<dbReference type="AlphaFoldDB" id="A0A834A7I2"/>
<evidence type="ECO:0000256" key="1">
    <source>
        <dbReference type="SAM" id="MobiDB-lite"/>
    </source>
</evidence>
<evidence type="ECO:0000313" key="2">
    <source>
        <dbReference type="EMBL" id="KAF6109842.1"/>
    </source>
</evidence>
<reference evidence="2 3" key="1">
    <citation type="journal article" date="2020" name="Nature">
        <title>Six reference-quality genomes reveal evolution of bat adaptations.</title>
        <authorList>
            <person name="Jebb D."/>
            <person name="Huang Z."/>
            <person name="Pippel M."/>
            <person name="Hughes G.M."/>
            <person name="Lavrichenko K."/>
            <person name="Devanna P."/>
            <person name="Winkler S."/>
            <person name="Jermiin L.S."/>
            <person name="Skirmuntt E.C."/>
            <person name="Katzourakis A."/>
            <person name="Burkitt-Gray L."/>
            <person name="Ray D.A."/>
            <person name="Sullivan K.A.M."/>
            <person name="Roscito J.G."/>
            <person name="Kirilenko B.M."/>
            <person name="Davalos L.M."/>
            <person name="Corthals A.P."/>
            <person name="Power M.L."/>
            <person name="Jones G."/>
            <person name="Ransome R.D."/>
            <person name="Dechmann D.K.N."/>
            <person name="Locatelli A.G."/>
            <person name="Puechmaille S.J."/>
            <person name="Fedrigo O."/>
            <person name="Jarvis E.D."/>
            <person name="Hiller M."/>
            <person name="Vernes S.C."/>
            <person name="Myers E.W."/>
            <person name="Teeling E.C."/>
        </authorList>
    </citation>
    <scope>NUCLEOTIDE SEQUENCE [LARGE SCALE GENOMIC DNA]</scope>
    <source>
        <strain evidence="2">Bat1K_MPI-CBG_1</strain>
    </source>
</reference>
<dbReference type="Proteomes" id="UP000664940">
    <property type="component" value="Unassembled WGS sequence"/>
</dbReference>
<accession>A0A834A7I2</accession>